<dbReference type="GO" id="GO:0005886">
    <property type="term" value="C:plasma membrane"/>
    <property type="evidence" value="ECO:0007669"/>
    <property type="project" value="UniProtKB-SubCell"/>
</dbReference>
<feature type="transmembrane region" description="Helical" evidence="7">
    <location>
        <begin position="356"/>
        <end position="376"/>
    </location>
</feature>
<keyword evidence="11" id="KW-1185">Reference proteome</keyword>
<dbReference type="AlphaFoldDB" id="A0A6P1M632"/>
<comment type="subcellular location">
    <subcellularLocation>
        <location evidence="1">Cell membrane</location>
        <topology evidence="1">Multi-pass membrane protein</topology>
    </subcellularLocation>
    <subcellularLocation>
        <location evidence="6">Membrane</location>
        <topology evidence="6">Multi-pass membrane protein</topology>
    </subcellularLocation>
</comment>
<dbReference type="InterPro" id="IPR002898">
    <property type="entry name" value="MotA_ExbB_proton_chnl"/>
</dbReference>
<evidence type="ECO:0000256" key="4">
    <source>
        <dbReference type="ARBA" id="ARBA00022989"/>
    </source>
</evidence>
<keyword evidence="2" id="KW-1003">Cell membrane</keyword>
<evidence type="ECO:0000256" key="6">
    <source>
        <dbReference type="RuleBase" id="RU004057"/>
    </source>
</evidence>
<protein>
    <recommendedName>
        <fullName evidence="9">LysM domain-containing protein</fullName>
    </recommendedName>
</protein>
<dbReference type="GO" id="GO:0017038">
    <property type="term" value="P:protein import"/>
    <property type="evidence" value="ECO:0007669"/>
    <property type="project" value="TreeGrafter"/>
</dbReference>
<sequence length="557" mass="60127">MKIRKYFVLLLLLAGALFVQAQEPVKEVGAPLVSNQPVEYAVEAGDTLMGVSRKAYGDSDGWRAIYAANEGRIKAGGGLKEGMVITLPVNSADPDTVSFPDPDPLPSEGTFERADLSVQKKLEASLSELTALREKIVMEKIPLSRSLRDLEDELLAVRRDYQQTTRTLDSRTLDLTNLRSEIKSREQEKSYLANLLSEYIRNFESRLHITELNRYNDVLESAKLAPQNSNLSDLEIYQAQAALVAASLERLEKGLGGDRFAGTAVGPGGLVKEGTFVLVGPAAVFRSNDGEVIGSAEQRLGSLEPTVIAYEDAVDKSAAGKLAANGFGRFPLDPTLGNAHKMESTRQTLWEHISKGGLTMIPILGLAAAALAVALFKWIQLSRMRSPNDEQIGVILQAVSEHDTFTASEVAGSINGPAGDMLESGIEHIQEPRDLVEEVMFEKVLAAKLKLESWLPFVAISASSAPLLGLLGTVTGIINTFKLITVFGSGDVKSLSGGISEALITTEFGLIVAIPSLLLHAFLSRKARGLIDQMEKSAVSLMNQIGKTPYHKTDQAA</sequence>
<evidence type="ECO:0000313" key="10">
    <source>
        <dbReference type="EMBL" id="QHI70040.1"/>
    </source>
</evidence>
<name>A0A6P1M632_9BACT</name>
<organism evidence="10 11">
    <name type="scientific">Tichowtungia aerotolerans</name>
    <dbReference type="NCBI Taxonomy" id="2697043"/>
    <lineage>
        <taxon>Bacteria</taxon>
        <taxon>Pseudomonadati</taxon>
        <taxon>Kiritimatiellota</taxon>
        <taxon>Tichowtungiia</taxon>
        <taxon>Tichowtungiales</taxon>
        <taxon>Tichowtungiaceae</taxon>
        <taxon>Tichowtungia</taxon>
    </lineage>
</organism>
<feature type="transmembrane region" description="Helical" evidence="7">
    <location>
        <begin position="498"/>
        <end position="523"/>
    </location>
</feature>
<dbReference type="Gene3D" id="3.10.350.10">
    <property type="entry name" value="LysM domain"/>
    <property type="match status" value="1"/>
</dbReference>
<evidence type="ECO:0000259" key="9">
    <source>
        <dbReference type="PROSITE" id="PS51782"/>
    </source>
</evidence>
<comment type="similarity">
    <text evidence="6">Belongs to the exbB/tolQ family.</text>
</comment>
<keyword evidence="4 7" id="KW-1133">Transmembrane helix</keyword>
<dbReference type="PANTHER" id="PTHR30625:SF11">
    <property type="entry name" value="MOTA_TOLQ_EXBB PROTON CHANNEL DOMAIN-CONTAINING PROTEIN"/>
    <property type="match status" value="1"/>
</dbReference>
<evidence type="ECO:0000256" key="1">
    <source>
        <dbReference type="ARBA" id="ARBA00004651"/>
    </source>
</evidence>
<evidence type="ECO:0000256" key="7">
    <source>
        <dbReference type="SAM" id="Phobius"/>
    </source>
</evidence>
<feature type="domain" description="LysM" evidence="9">
    <location>
        <begin position="38"/>
        <end position="87"/>
    </location>
</feature>
<keyword evidence="5 7" id="KW-0472">Membrane</keyword>
<dbReference type="Proteomes" id="UP000464954">
    <property type="component" value="Chromosome"/>
</dbReference>
<dbReference type="PROSITE" id="PS51782">
    <property type="entry name" value="LYSM"/>
    <property type="match status" value="1"/>
</dbReference>
<feature type="chain" id="PRO_5026791226" description="LysM domain-containing protein" evidence="8">
    <location>
        <begin position="22"/>
        <end position="557"/>
    </location>
</feature>
<evidence type="ECO:0000256" key="8">
    <source>
        <dbReference type="SAM" id="SignalP"/>
    </source>
</evidence>
<evidence type="ECO:0000313" key="11">
    <source>
        <dbReference type="Proteomes" id="UP000464954"/>
    </source>
</evidence>
<accession>A0A6P1M632</accession>
<reference evidence="10 11" key="1">
    <citation type="submission" date="2020-01" db="EMBL/GenBank/DDBJ databases">
        <title>Ponticoccus aerotolerans gen. nov., sp. nov., an anaerobic bacterium and proposal of Ponticoccusceae fam. nov., Ponticoccusles ord. nov. and Ponticoccuse classis nov. in the phylum Kiritimatiellaeota.</title>
        <authorList>
            <person name="Zhou L.Y."/>
            <person name="Du Z.J."/>
        </authorList>
    </citation>
    <scope>NUCLEOTIDE SEQUENCE [LARGE SCALE GENOMIC DNA]</scope>
    <source>
        <strain evidence="10 11">S-5007</strain>
    </source>
</reference>
<evidence type="ECO:0000256" key="3">
    <source>
        <dbReference type="ARBA" id="ARBA00022692"/>
    </source>
</evidence>
<keyword evidence="6" id="KW-0813">Transport</keyword>
<dbReference type="Pfam" id="PF01618">
    <property type="entry name" value="MotA_ExbB"/>
    <property type="match status" value="1"/>
</dbReference>
<dbReference type="PANTHER" id="PTHR30625">
    <property type="entry name" value="PROTEIN TOLQ"/>
    <property type="match status" value="1"/>
</dbReference>
<dbReference type="RefSeq" id="WP_160629219.1">
    <property type="nucleotide sequence ID" value="NZ_CP047593.1"/>
</dbReference>
<evidence type="ECO:0000256" key="5">
    <source>
        <dbReference type="ARBA" id="ARBA00023136"/>
    </source>
</evidence>
<feature type="signal peptide" evidence="8">
    <location>
        <begin position="1"/>
        <end position="21"/>
    </location>
</feature>
<dbReference type="InterPro" id="IPR018392">
    <property type="entry name" value="LysM"/>
</dbReference>
<gene>
    <name evidence="10" type="ORF">GT409_11465</name>
</gene>
<dbReference type="EMBL" id="CP047593">
    <property type="protein sequence ID" value="QHI70040.1"/>
    <property type="molecule type" value="Genomic_DNA"/>
</dbReference>
<keyword evidence="6" id="KW-0653">Protein transport</keyword>
<evidence type="ECO:0000256" key="2">
    <source>
        <dbReference type="ARBA" id="ARBA00022475"/>
    </source>
</evidence>
<dbReference type="KEGG" id="taer:GT409_11465"/>
<keyword evidence="8" id="KW-0732">Signal</keyword>
<dbReference type="InterPro" id="IPR050790">
    <property type="entry name" value="ExbB/TolQ_transport"/>
</dbReference>
<dbReference type="InterPro" id="IPR036779">
    <property type="entry name" value="LysM_dom_sf"/>
</dbReference>
<keyword evidence="3 7" id="KW-0812">Transmembrane</keyword>
<feature type="transmembrane region" description="Helical" evidence="7">
    <location>
        <begin position="454"/>
        <end position="478"/>
    </location>
</feature>
<proteinExistence type="inferred from homology"/>